<dbReference type="EMBL" id="ML977501">
    <property type="protein sequence ID" value="KAF2132313.1"/>
    <property type="molecule type" value="Genomic_DNA"/>
</dbReference>
<accession>A0A6A6AMB6</accession>
<dbReference type="GeneID" id="54411745"/>
<organism evidence="2 3">
    <name type="scientific">Dothidotthia symphoricarpi CBS 119687</name>
    <dbReference type="NCBI Taxonomy" id="1392245"/>
    <lineage>
        <taxon>Eukaryota</taxon>
        <taxon>Fungi</taxon>
        <taxon>Dikarya</taxon>
        <taxon>Ascomycota</taxon>
        <taxon>Pezizomycotina</taxon>
        <taxon>Dothideomycetes</taxon>
        <taxon>Pleosporomycetidae</taxon>
        <taxon>Pleosporales</taxon>
        <taxon>Dothidotthiaceae</taxon>
        <taxon>Dothidotthia</taxon>
    </lineage>
</organism>
<gene>
    <name evidence="2" type="ORF">P153DRAFT_394470</name>
</gene>
<dbReference type="Proteomes" id="UP000799771">
    <property type="component" value="Unassembled WGS sequence"/>
</dbReference>
<keyword evidence="1" id="KW-0812">Transmembrane</keyword>
<keyword evidence="3" id="KW-1185">Reference proteome</keyword>
<dbReference type="RefSeq" id="XP_033526700.1">
    <property type="nucleotide sequence ID" value="XM_033671313.1"/>
</dbReference>
<evidence type="ECO:0000313" key="2">
    <source>
        <dbReference type="EMBL" id="KAF2132313.1"/>
    </source>
</evidence>
<sequence>MVYFEQHVVLPPATETRVDQMLEIIGAIYLEISRVNTTVAAETLKSVEKTLMTIEKTFADTDTTVAVDLLKSAKTTFVAIEKTFANLDPIYARADLFIHHVGNLTTLLVLLLLLLIVMAVLNTVLCYLMWQKNGGMKCQCIRDEAKKLK</sequence>
<reference evidence="2" key="1">
    <citation type="journal article" date="2020" name="Stud. Mycol.">
        <title>101 Dothideomycetes genomes: a test case for predicting lifestyles and emergence of pathogens.</title>
        <authorList>
            <person name="Haridas S."/>
            <person name="Albert R."/>
            <person name="Binder M."/>
            <person name="Bloem J."/>
            <person name="Labutti K."/>
            <person name="Salamov A."/>
            <person name="Andreopoulos B."/>
            <person name="Baker S."/>
            <person name="Barry K."/>
            <person name="Bills G."/>
            <person name="Bluhm B."/>
            <person name="Cannon C."/>
            <person name="Castanera R."/>
            <person name="Culley D."/>
            <person name="Daum C."/>
            <person name="Ezra D."/>
            <person name="Gonzalez J."/>
            <person name="Henrissat B."/>
            <person name="Kuo A."/>
            <person name="Liang C."/>
            <person name="Lipzen A."/>
            <person name="Lutzoni F."/>
            <person name="Magnuson J."/>
            <person name="Mondo S."/>
            <person name="Nolan M."/>
            <person name="Ohm R."/>
            <person name="Pangilinan J."/>
            <person name="Park H.-J."/>
            <person name="Ramirez L."/>
            <person name="Alfaro M."/>
            <person name="Sun H."/>
            <person name="Tritt A."/>
            <person name="Yoshinaga Y."/>
            <person name="Zwiers L.-H."/>
            <person name="Turgeon B."/>
            <person name="Goodwin S."/>
            <person name="Spatafora J."/>
            <person name="Crous P."/>
            <person name="Grigoriev I."/>
        </authorList>
    </citation>
    <scope>NUCLEOTIDE SEQUENCE</scope>
    <source>
        <strain evidence="2">CBS 119687</strain>
    </source>
</reference>
<keyword evidence="1" id="KW-1133">Transmembrane helix</keyword>
<name>A0A6A6AMB6_9PLEO</name>
<keyword evidence="1" id="KW-0472">Membrane</keyword>
<feature type="transmembrane region" description="Helical" evidence="1">
    <location>
        <begin position="107"/>
        <end position="130"/>
    </location>
</feature>
<dbReference type="AlphaFoldDB" id="A0A6A6AMB6"/>
<evidence type="ECO:0000256" key="1">
    <source>
        <dbReference type="SAM" id="Phobius"/>
    </source>
</evidence>
<protein>
    <submittedName>
        <fullName evidence="2">Uncharacterized protein</fullName>
    </submittedName>
</protein>
<proteinExistence type="predicted"/>
<evidence type="ECO:0000313" key="3">
    <source>
        <dbReference type="Proteomes" id="UP000799771"/>
    </source>
</evidence>